<feature type="compositionally biased region" description="Acidic residues" evidence="1">
    <location>
        <begin position="146"/>
        <end position="170"/>
    </location>
</feature>
<dbReference type="AlphaFoldDB" id="A0A9W7E7Y1"/>
<evidence type="ECO:0000313" key="3">
    <source>
        <dbReference type="Proteomes" id="UP001165085"/>
    </source>
</evidence>
<proteinExistence type="predicted"/>
<dbReference type="Proteomes" id="UP001165085">
    <property type="component" value="Unassembled WGS sequence"/>
</dbReference>
<accession>A0A9W7E7Y1</accession>
<sequence>MSLESSRPGESLVVSILKKKELKALKDKKKERYSKTSCLLALKSYQSLWLNEDTLSLLPHVPENLMLKRCLIVEDLVREFVEGGMVIDEEVMEFADGVKEELGWDKEEEERKEREQEERRLKKEEEERKRKEEEEFSDQGPLKSDEEWEYWEEDEEGNRIENDDDDVEES</sequence>
<keyword evidence="3" id="KW-1185">Reference proteome</keyword>
<comment type="caution">
    <text evidence="2">The sequence shown here is derived from an EMBL/GenBank/DDBJ whole genome shotgun (WGS) entry which is preliminary data.</text>
</comment>
<name>A0A9W7E7Y1_9STRA</name>
<dbReference type="OrthoDB" id="10550823at2759"/>
<dbReference type="EMBL" id="BRXY01000151">
    <property type="protein sequence ID" value="GMH71719.1"/>
    <property type="molecule type" value="Genomic_DNA"/>
</dbReference>
<protein>
    <submittedName>
        <fullName evidence="2">Uncharacterized protein</fullName>
    </submittedName>
</protein>
<organism evidence="2 3">
    <name type="scientific">Triparma strigata</name>
    <dbReference type="NCBI Taxonomy" id="1606541"/>
    <lineage>
        <taxon>Eukaryota</taxon>
        <taxon>Sar</taxon>
        <taxon>Stramenopiles</taxon>
        <taxon>Ochrophyta</taxon>
        <taxon>Bolidophyceae</taxon>
        <taxon>Parmales</taxon>
        <taxon>Triparmaceae</taxon>
        <taxon>Triparma</taxon>
    </lineage>
</organism>
<feature type="compositionally biased region" description="Basic and acidic residues" evidence="1">
    <location>
        <begin position="102"/>
        <end position="133"/>
    </location>
</feature>
<reference evidence="3" key="1">
    <citation type="journal article" date="2023" name="Commun. Biol.">
        <title>Genome analysis of Parmales, the sister group of diatoms, reveals the evolutionary specialization of diatoms from phago-mixotrophs to photoautotrophs.</title>
        <authorList>
            <person name="Ban H."/>
            <person name="Sato S."/>
            <person name="Yoshikawa S."/>
            <person name="Yamada K."/>
            <person name="Nakamura Y."/>
            <person name="Ichinomiya M."/>
            <person name="Sato N."/>
            <person name="Blanc-Mathieu R."/>
            <person name="Endo H."/>
            <person name="Kuwata A."/>
            <person name="Ogata H."/>
        </authorList>
    </citation>
    <scope>NUCLEOTIDE SEQUENCE [LARGE SCALE GENOMIC DNA]</scope>
    <source>
        <strain evidence="3">NIES 3701</strain>
    </source>
</reference>
<evidence type="ECO:0000256" key="1">
    <source>
        <dbReference type="SAM" id="MobiDB-lite"/>
    </source>
</evidence>
<evidence type="ECO:0000313" key="2">
    <source>
        <dbReference type="EMBL" id="GMH71719.1"/>
    </source>
</evidence>
<feature type="region of interest" description="Disordered" evidence="1">
    <location>
        <begin position="102"/>
        <end position="170"/>
    </location>
</feature>
<gene>
    <name evidence="2" type="ORF">TrST_g6800</name>
</gene>